<sequence length="57" mass="6443">MLIRHPHFLYPDNKASIFSFTAFNTLSCIFTSLHPLMFIQKAVLANIVAILHLISKG</sequence>
<accession>A0ABS4RE73</accession>
<organism evidence="1 2">
    <name type="scientific">Cytobacillus eiseniae</name>
    <dbReference type="NCBI Taxonomy" id="762947"/>
    <lineage>
        <taxon>Bacteria</taxon>
        <taxon>Bacillati</taxon>
        <taxon>Bacillota</taxon>
        <taxon>Bacilli</taxon>
        <taxon>Bacillales</taxon>
        <taxon>Bacillaceae</taxon>
        <taxon>Cytobacillus</taxon>
    </lineage>
</organism>
<comment type="caution">
    <text evidence="1">The sequence shown here is derived from an EMBL/GenBank/DDBJ whole genome shotgun (WGS) entry which is preliminary data.</text>
</comment>
<evidence type="ECO:0000313" key="1">
    <source>
        <dbReference type="EMBL" id="MBP2240671.1"/>
    </source>
</evidence>
<name>A0ABS4RE73_9BACI</name>
<gene>
    <name evidence="1" type="ORF">J2Z40_001228</name>
</gene>
<dbReference type="EMBL" id="JAGIKZ010000004">
    <property type="protein sequence ID" value="MBP2240671.1"/>
    <property type="molecule type" value="Genomic_DNA"/>
</dbReference>
<protein>
    <submittedName>
        <fullName evidence="1">Uncharacterized protein</fullName>
    </submittedName>
</protein>
<proteinExistence type="predicted"/>
<dbReference type="Proteomes" id="UP001519293">
    <property type="component" value="Unassembled WGS sequence"/>
</dbReference>
<reference evidence="1 2" key="1">
    <citation type="submission" date="2021-03" db="EMBL/GenBank/DDBJ databases">
        <title>Genomic Encyclopedia of Type Strains, Phase IV (KMG-IV): sequencing the most valuable type-strain genomes for metagenomic binning, comparative biology and taxonomic classification.</title>
        <authorList>
            <person name="Goeker M."/>
        </authorList>
    </citation>
    <scope>NUCLEOTIDE SEQUENCE [LARGE SCALE GENOMIC DNA]</scope>
    <source>
        <strain evidence="1 2">DSM 26675</strain>
    </source>
</reference>
<keyword evidence="2" id="KW-1185">Reference proteome</keyword>
<evidence type="ECO:0000313" key="2">
    <source>
        <dbReference type="Proteomes" id="UP001519293"/>
    </source>
</evidence>